<evidence type="ECO:0008006" key="4">
    <source>
        <dbReference type="Google" id="ProtNLM"/>
    </source>
</evidence>
<gene>
    <name evidence="2" type="ORF">FHG89_19375</name>
</gene>
<protein>
    <recommendedName>
        <fullName evidence="4">Secreted protein</fullName>
    </recommendedName>
</protein>
<dbReference type="Proteomes" id="UP000306145">
    <property type="component" value="Unassembled WGS sequence"/>
</dbReference>
<reference evidence="2 3" key="1">
    <citation type="submission" date="2019-06" db="EMBL/GenBank/DDBJ databases">
        <title>Micromonospora ordensis sp. nov., isolated from deep marine sediment.</title>
        <authorList>
            <person name="Veyisoglu A."/>
            <person name="Carro L."/>
            <person name="Klenk H.-P."/>
            <person name="Sahin N."/>
        </authorList>
    </citation>
    <scope>NUCLEOTIDE SEQUENCE [LARGE SCALE GENOMIC DNA]</scope>
    <source>
        <strain evidence="2 3">S2509</strain>
    </source>
</reference>
<sequence>MGKRLLGSVLGAVVALAALLVAPGPAQAASGGGCTGAYPISSCISYQGSNQNVVGDFYMNATPDQSRCSAYIQLRTTNNGNSAWTYYNLSRTGRFGPVSRTVNVMNNFNGSAVTVVEVYTCSGTLHGIFTSPRVHYP</sequence>
<dbReference type="PROSITE" id="PS51257">
    <property type="entry name" value="PROKAR_LIPOPROTEIN"/>
    <property type="match status" value="1"/>
</dbReference>
<keyword evidence="3" id="KW-1185">Reference proteome</keyword>
<evidence type="ECO:0000313" key="3">
    <source>
        <dbReference type="Proteomes" id="UP000306145"/>
    </source>
</evidence>
<accession>A0A5C4QJS6</accession>
<proteinExistence type="predicted"/>
<feature type="chain" id="PRO_5023069571" description="Secreted protein" evidence="1">
    <location>
        <begin position="29"/>
        <end position="137"/>
    </location>
</feature>
<dbReference type="OrthoDB" id="9894971at2"/>
<dbReference type="RefSeq" id="WP_139585798.1">
    <property type="nucleotide sequence ID" value="NZ_VDFY01000177.1"/>
</dbReference>
<evidence type="ECO:0000313" key="2">
    <source>
        <dbReference type="EMBL" id="TNH27024.1"/>
    </source>
</evidence>
<dbReference type="AlphaFoldDB" id="A0A5C4QJS6"/>
<dbReference type="EMBL" id="VDFY01000177">
    <property type="protein sequence ID" value="TNH27024.1"/>
    <property type="molecule type" value="Genomic_DNA"/>
</dbReference>
<keyword evidence="1" id="KW-0732">Signal</keyword>
<feature type="signal peptide" evidence="1">
    <location>
        <begin position="1"/>
        <end position="28"/>
    </location>
</feature>
<organism evidence="2 3">
    <name type="scientific">Micromonospora orduensis</name>
    <dbReference type="NCBI Taxonomy" id="1420891"/>
    <lineage>
        <taxon>Bacteria</taxon>
        <taxon>Bacillati</taxon>
        <taxon>Actinomycetota</taxon>
        <taxon>Actinomycetes</taxon>
        <taxon>Micromonosporales</taxon>
        <taxon>Micromonosporaceae</taxon>
        <taxon>Micromonospora</taxon>
    </lineage>
</organism>
<name>A0A5C4QJS6_9ACTN</name>
<evidence type="ECO:0000256" key="1">
    <source>
        <dbReference type="SAM" id="SignalP"/>
    </source>
</evidence>
<comment type="caution">
    <text evidence="2">The sequence shown here is derived from an EMBL/GenBank/DDBJ whole genome shotgun (WGS) entry which is preliminary data.</text>
</comment>